<sequence length="121" mass="13621">MICFFFSIDVLPFFLFFFFLNGTKPSRYPPGSKSTTTALRGNEWLCLWDCHDRDGGLNDRQTDKAVNLHNGCATIHHMVQYCDGCRVAAPHSETGGRHCQIISSDCNQSAINLCNQSYKIP</sequence>
<proteinExistence type="predicted"/>
<dbReference type="AlphaFoldDB" id="A0AAJ0C508"/>
<dbReference type="Proteomes" id="UP001244011">
    <property type="component" value="Unassembled WGS sequence"/>
</dbReference>
<gene>
    <name evidence="2" type="ORF">QBC33DRAFT_533833</name>
</gene>
<protein>
    <recommendedName>
        <fullName evidence="4">Secreted protein</fullName>
    </recommendedName>
</protein>
<evidence type="ECO:0000313" key="2">
    <source>
        <dbReference type="EMBL" id="KAK1768832.1"/>
    </source>
</evidence>
<reference evidence="2" key="1">
    <citation type="submission" date="2023-06" db="EMBL/GenBank/DDBJ databases">
        <title>Genome-scale phylogeny and comparative genomics of the fungal order Sordariales.</title>
        <authorList>
            <consortium name="Lawrence Berkeley National Laboratory"/>
            <person name="Hensen N."/>
            <person name="Bonometti L."/>
            <person name="Westerberg I."/>
            <person name="Brannstrom I.O."/>
            <person name="Guillou S."/>
            <person name="Cros-Aarteil S."/>
            <person name="Calhoun S."/>
            <person name="Haridas S."/>
            <person name="Kuo A."/>
            <person name="Mondo S."/>
            <person name="Pangilinan J."/>
            <person name="Riley R."/>
            <person name="Labutti K."/>
            <person name="Andreopoulos B."/>
            <person name="Lipzen A."/>
            <person name="Chen C."/>
            <person name="Yanf M."/>
            <person name="Daum C."/>
            <person name="Ng V."/>
            <person name="Clum A."/>
            <person name="Steindorff A."/>
            <person name="Ohm R."/>
            <person name="Martin F."/>
            <person name="Silar P."/>
            <person name="Natvig D."/>
            <person name="Lalanne C."/>
            <person name="Gautier V."/>
            <person name="Ament-Velasquez S.L."/>
            <person name="Kruys A."/>
            <person name="Hutchinson M.I."/>
            <person name="Powell A.J."/>
            <person name="Barry K."/>
            <person name="Miller A.N."/>
            <person name="Grigoriev I.V."/>
            <person name="Debuchy R."/>
            <person name="Gladieux P."/>
            <person name="Thoren M.H."/>
            <person name="Johannesson H."/>
        </authorList>
    </citation>
    <scope>NUCLEOTIDE SEQUENCE</scope>
    <source>
        <strain evidence="2">8032-3</strain>
    </source>
</reference>
<keyword evidence="3" id="KW-1185">Reference proteome</keyword>
<dbReference type="RefSeq" id="XP_060285045.1">
    <property type="nucleotide sequence ID" value="XM_060427496.1"/>
</dbReference>
<feature type="signal peptide" evidence="1">
    <location>
        <begin position="1"/>
        <end position="25"/>
    </location>
</feature>
<dbReference type="EMBL" id="MU839004">
    <property type="protein sequence ID" value="KAK1768832.1"/>
    <property type="molecule type" value="Genomic_DNA"/>
</dbReference>
<keyword evidence="1" id="KW-0732">Signal</keyword>
<evidence type="ECO:0000313" key="3">
    <source>
        <dbReference type="Proteomes" id="UP001244011"/>
    </source>
</evidence>
<name>A0AAJ0C508_9PEZI</name>
<evidence type="ECO:0000256" key="1">
    <source>
        <dbReference type="SAM" id="SignalP"/>
    </source>
</evidence>
<comment type="caution">
    <text evidence="2">The sequence shown here is derived from an EMBL/GenBank/DDBJ whole genome shotgun (WGS) entry which is preliminary data.</text>
</comment>
<organism evidence="2 3">
    <name type="scientific">Phialemonium atrogriseum</name>
    <dbReference type="NCBI Taxonomy" id="1093897"/>
    <lineage>
        <taxon>Eukaryota</taxon>
        <taxon>Fungi</taxon>
        <taxon>Dikarya</taxon>
        <taxon>Ascomycota</taxon>
        <taxon>Pezizomycotina</taxon>
        <taxon>Sordariomycetes</taxon>
        <taxon>Sordariomycetidae</taxon>
        <taxon>Cephalothecales</taxon>
        <taxon>Cephalothecaceae</taxon>
        <taxon>Phialemonium</taxon>
    </lineage>
</organism>
<feature type="chain" id="PRO_5042537112" description="Secreted protein" evidence="1">
    <location>
        <begin position="26"/>
        <end position="121"/>
    </location>
</feature>
<dbReference type="GeneID" id="85310683"/>
<evidence type="ECO:0008006" key="4">
    <source>
        <dbReference type="Google" id="ProtNLM"/>
    </source>
</evidence>
<accession>A0AAJ0C508</accession>